<dbReference type="Gene3D" id="1.25.40.10">
    <property type="entry name" value="Tetratricopeptide repeat domain"/>
    <property type="match status" value="2"/>
</dbReference>
<dbReference type="AlphaFoldDB" id="A0A6S6SZ76"/>
<dbReference type="PANTHER" id="PTHR45663:SF11">
    <property type="entry name" value="GEO12009P1"/>
    <property type="match status" value="1"/>
</dbReference>
<dbReference type="Pfam" id="PF14561">
    <property type="entry name" value="TPR_20"/>
    <property type="match status" value="1"/>
</dbReference>
<dbReference type="GO" id="GO:0005737">
    <property type="term" value="C:cytoplasm"/>
    <property type="evidence" value="ECO:0007669"/>
    <property type="project" value="TreeGrafter"/>
</dbReference>
<sequence>MSEEVFVFEISENNFAQAVIFNSHKLPVVVEFMAVWSEPCVMMENLFSGLAKEFAGEFVFAKVDIDEQEKLKEQYGIKNLPTTMVFKDGEPVRTEEGQLQEVEARALLADFGVYRESDTMREDAREKHLSGDTPAAIMLLSEAIQKDPGNTRIAMDMTQIFIDLGETEQALGLFAKLPATDKETEMGKALSGQLSFAQLAKDLPDLASLTESLTLKPDDNQARFDMAVQQVVLYNYEDAVNHLFGIMESEPEFKEGAAKEMIITITNMLAPTHYELSAGFRQRLANLVSS</sequence>
<dbReference type="SUPFAM" id="SSF48452">
    <property type="entry name" value="TPR-like"/>
    <property type="match status" value="1"/>
</dbReference>
<evidence type="ECO:0000259" key="1">
    <source>
        <dbReference type="PROSITE" id="PS51352"/>
    </source>
</evidence>
<dbReference type="InterPro" id="IPR013766">
    <property type="entry name" value="Thioredoxin_domain"/>
</dbReference>
<proteinExistence type="predicted"/>
<protein>
    <recommendedName>
        <fullName evidence="1">Thioredoxin domain-containing protein</fullName>
    </recommendedName>
</protein>
<feature type="domain" description="Thioredoxin" evidence="1">
    <location>
        <begin position="1"/>
        <end position="113"/>
    </location>
</feature>
<dbReference type="PROSITE" id="PS51352">
    <property type="entry name" value="THIOREDOXIN_2"/>
    <property type="match status" value="1"/>
</dbReference>
<reference evidence="2" key="1">
    <citation type="submission" date="2020-01" db="EMBL/GenBank/DDBJ databases">
        <authorList>
            <person name="Meier V. D."/>
            <person name="Meier V D."/>
        </authorList>
    </citation>
    <scope>NUCLEOTIDE SEQUENCE</scope>
    <source>
        <strain evidence="2">HLG_WM_MAG_07</strain>
    </source>
</reference>
<evidence type="ECO:0000313" key="2">
    <source>
        <dbReference type="EMBL" id="CAA6807864.1"/>
    </source>
</evidence>
<dbReference type="Gene3D" id="3.40.30.10">
    <property type="entry name" value="Glutaredoxin"/>
    <property type="match status" value="1"/>
</dbReference>
<dbReference type="Pfam" id="PF14559">
    <property type="entry name" value="TPR_19"/>
    <property type="match status" value="1"/>
</dbReference>
<name>A0A6S6SZ76_9GAMM</name>
<organism evidence="2">
    <name type="scientific">uncultured Thiotrichaceae bacterium</name>
    <dbReference type="NCBI Taxonomy" id="298394"/>
    <lineage>
        <taxon>Bacteria</taxon>
        <taxon>Pseudomonadati</taxon>
        <taxon>Pseudomonadota</taxon>
        <taxon>Gammaproteobacteria</taxon>
        <taxon>Thiotrichales</taxon>
        <taxon>Thiotrichaceae</taxon>
        <taxon>environmental samples</taxon>
    </lineage>
</organism>
<dbReference type="CDD" id="cd02956">
    <property type="entry name" value="ybbN"/>
    <property type="match status" value="1"/>
</dbReference>
<dbReference type="InterPro" id="IPR011990">
    <property type="entry name" value="TPR-like_helical_dom_sf"/>
</dbReference>
<dbReference type="GO" id="GO:0006950">
    <property type="term" value="P:response to stress"/>
    <property type="evidence" value="ECO:0007669"/>
    <property type="project" value="UniProtKB-ARBA"/>
</dbReference>
<dbReference type="GO" id="GO:0015035">
    <property type="term" value="F:protein-disulfide reductase activity"/>
    <property type="evidence" value="ECO:0007669"/>
    <property type="project" value="TreeGrafter"/>
</dbReference>
<dbReference type="EMBL" id="CACVAY010000034">
    <property type="protein sequence ID" value="CAA6807864.1"/>
    <property type="molecule type" value="Genomic_DNA"/>
</dbReference>
<dbReference type="PANTHER" id="PTHR45663">
    <property type="entry name" value="GEO12009P1"/>
    <property type="match status" value="1"/>
</dbReference>
<dbReference type="Pfam" id="PF00085">
    <property type="entry name" value="Thioredoxin"/>
    <property type="match status" value="1"/>
</dbReference>
<dbReference type="SUPFAM" id="SSF52833">
    <property type="entry name" value="Thioredoxin-like"/>
    <property type="match status" value="1"/>
</dbReference>
<dbReference type="InterPro" id="IPR036249">
    <property type="entry name" value="Thioredoxin-like_sf"/>
</dbReference>
<accession>A0A6S6SZ76</accession>
<gene>
    <name evidence="2" type="ORF">HELGO_WM12604</name>
</gene>